<comment type="caution">
    <text evidence="7">The sequence shown here is derived from an EMBL/GenBank/DDBJ whole genome shotgun (WGS) entry which is preliminary data.</text>
</comment>
<comment type="subcellular location">
    <subcellularLocation>
        <location evidence="1">Membrane</location>
        <topology evidence="1">Multi-pass membrane protein</topology>
    </subcellularLocation>
</comment>
<keyword evidence="5 6" id="KW-0472">Membrane</keyword>
<keyword evidence="8" id="KW-1185">Reference proteome</keyword>
<evidence type="ECO:0000256" key="2">
    <source>
        <dbReference type="ARBA" id="ARBA00022692"/>
    </source>
</evidence>
<keyword evidence="2 6" id="KW-0812">Transmembrane</keyword>
<dbReference type="Pfam" id="PF05875">
    <property type="entry name" value="Ceramidase"/>
    <property type="match status" value="1"/>
</dbReference>
<feature type="transmembrane region" description="Helical" evidence="6">
    <location>
        <begin position="105"/>
        <end position="125"/>
    </location>
</feature>
<protein>
    <submittedName>
        <fullName evidence="7">Ceramidase</fullName>
    </submittedName>
</protein>
<sequence length="230" mass="25209">MLPADYIDLYCERTAPGFWNEPLNALSNLSFIVAALVALYLVRKRGKSGIAELVLIALAAAIGIGSFLFHTFANTWSELADVVPIWSFVAFYIIMVIYRATGENLFRTLRASAIAVGITAAIFWFSSDAVLTDIDAGPDPFNGSLQYLPAMVALLIATLLMHLRKHPARAYITLATATFAISLMFRTVDMALCFSVAFGTHFMWHLLNGLMIGFLLAALVLKMPPQGQAR</sequence>
<name>A0A1I4EP50_9HYPH</name>
<organism evidence="7 8">
    <name type="scientific">Pseudovibrio ascidiaceicola</name>
    <dbReference type="NCBI Taxonomy" id="285279"/>
    <lineage>
        <taxon>Bacteria</taxon>
        <taxon>Pseudomonadati</taxon>
        <taxon>Pseudomonadota</taxon>
        <taxon>Alphaproteobacteria</taxon>
        <taxon>Hyphomicrobiales</taxon>
        <taxon>Stappiaceae</taxon>
        <taxon>Pseudovibrio</taxon>
    </lineage>
</organism>
<feature type="transmembrane region" description="Helical" evidence="6">
    <location>
        <begin position="25"/>
        <end position="42"/>
    </location>
</feature>
<dbReference type="RefSeq" id="WP_093523215.1">
    <property type="nucleotide sequence ID" value="NZ_FOSK01000015.1"/>
</dbReference>
<evidence type="ECO:0000256" key="1">
    <source>
        <dbReference type="ARBA" id="ARBA00004141"/>
    </source>
</evidence>
<dbReference type="InterPro" id="IPR008901">
    <property type="entry name" value="ACER"/>
</dbReference>
<feature type="transmembrane region" description="Helical" evidence="6">
    <location>
        <begin position="203"/>
        <end position="221"/>
    </location>
</feature>
<reference evidence="7 8" key="1">
    <citation type="submission" date="2016-10" db="EMBL/GenBank/DDBJ databases">
        <authorList>
            <person name="Varghese N."/>
            <person name="Submissions S."/>
        </authorList>
    </citation>
    <scope>NUCLEOTIDE SEQUENCE [LARGE SCALE GENOMIC DNA]</scope>
    <source>
        <strain evidence="7 8">DSM 16392</strain>
    </source>
</reference>
<feature type="transmembrane region" description="Helical" evidence="6">
    <location>
        <begin position="54"/>
        <end position="73"/>
    </location>
</feature>
<evidence type="ECO:0000313" key="7">
    <source>
        <dbReference type="EMBL" id="SFL05941.1"/>
    </source>
</evidence>
<evidence type="ECO:0000256" key="6">
    <source>
        <dbReference type="SAM" id="Phobius"/>
    </source>
</evidence>
<accession>A0A1I4EP50</accession>
<keyword evidence="3" id="KW-0378">Hydrolase</keyword>
<keyword evidence="4 6" id="KW-1133">Transmembrane helix</keyword>
<dbReference type="Proteomes" id="UP000199598">
    <property type="component" value="Unassembled WGS sequence"/>
</dbReference>
<gene>
    <name evidence="7" type="ORF">SAMN04488518_115106</name>
</gene>
<feature type="transmembrane region" description="Helical" evidence="6">
    <location>
        <begin position="170"/>
        <end position="197"/>
    </location>
</feature>
<dbReference type="EMBL" id="FOSK01000015">
    <property type="protein sequence ID" value="SFL05941.1"/>
    <property type="molecule type" value="Genomic_DNA"/>
</dbReference>
<evidence type="ECO:0000256" key="3">
    <source>
        <dbReference type="ARBA" id="ARBA00022801"/>
    </source>
</evidence>
<evidence type="ECO:0000256" key="4">
    <source>
        <dbReference type="ARBA" id="ARBA00022989"/>
    </source>
</evidence>
<feature type="transmembrane region" description="Helical" evidence="6">
    <location>
        <begin position="145"/>
        <end position="163"/>
    </location>
</feature>
<feature type="transmembrane region" description="Helical" evidence="6">
    <location>
        <begin position="79"/>
        <end position="98"/>
    </location>
</feature>
<evidence type="ECO:0000313" key="8">
    <source>
        <dbReference type="Proteomes" id="UP000199598"/>
    </source>
</evidence>
<evidence type="ECO:0000256" key="5">
    <source>
        <dbReference type="ARBA" id="ARBA00023136"/>
    </source>
</evidence>
<proteinExistence type="predicted"/>